<dbReference type="AlphaFoldDB" id="A0A4Z0M2D3"/>
<dbReference type="GO" id="GO:0044183">
    <property type="term" value="F:protein folding chaperone"/>
    <property type="evidence" value="ECO:0007669"/>
    <property type="project" value="TreeGrafter"/>
</dbReference>
<gene>
    <name evidence="11" type="primary">tig</name>
    <name evidence="15" type="ORF">E4634_11600</name>
</gene>
<dbReference type="GO" id="GO:0003755">
    <property type="term" value="F:peptidyl-prolyl cis-trans isomerase activity"/>
    <property type="evidence" value="ECO:0007669"/>
    <property type="project" value="UniProtKB-UniRule"/>
</dbReference>
<dbReference type="NCBIfam" id="TIGR00115">
    <property type="entry name" value="tig"/>
    <property type="match status" value="1"/>
</dbReference>
<comment type="domain">
    <text evidence="11">Consists of 3 domains; the N-terminus binds the ribosome, the middle domain has PPIase activity, while the C-terminus has intrinsic chaperone activity on its own.</text>
</comment>
<dbReference type="PANTHER" id="PTHR30560:SF3">
    <property type="entry name" value="TRIGGER FACTOR-LIKE PROTEIN TIG, CHLOROPLASTIC"/>
    <property type="match status" value="1"/>
</dbReference>
<dbReference type="PROSITE" id="PS50059">
    <property type="entry name" value="FKBP_PPIASE"/>
    <property type="match status" value="1"/>
</dbReference>
<dbReference type="Pfam" id="PF00254">
    <property type="entry name" value="FKBP_C"/>
    <property type="match status" value="1"/>
</dbReference>
<evidence type="ECO:0000256" key="10">
    <source>
        <dbReference type="ARBA" id="ARBA00029986"/>
    </source>
</evidence>
<keyword evidence="5 11" id="KW-0132">Cell division</keyword>
<evidence type="ECO:0000256" key="2">
    <source>
        <dbReference type="ARBA" id="ARBA00005464"/>
    </source>
</evidence>
<dbReference type="Gene3D" id="3.10.50.40">
    <property type="match status" value="1"/>
</dbReference>
<evidence type="ECO:0000256" key="8">
    <source>
        <dbReference type="ARBA" id="ARBA00023235"/>
    </source>
</evidence>
<protein>
    <recommendedName>
        <fullName evidence="4 11">Trigger factor</fullName>
        <shortName evidence="11">TF</shortName>
        <ecNumber evidence="3 11">5.2.1.8</ecNumber>
    </recommendedName>
    <alternativeName>
        <fullName evidence="10 11">PPIase</fullName>
    </alternativeName>
</protein>
<dbReference type="InterPro" id="IPR036611">
    <property type="entry name" value="Trigger_fac_ribosome-bd_sf"/>
</dbReference>
<dbReference type="HAMAP" id="MF_00303">
    <property type="entry name" value="Trigger_factor_Tig"/>
    <property type="match status" value="1"/>
</dbReference>
<organism evidence="15 16">
    <name type="scientific">Mangrovimicrobium sediminis</name>
    <dbReference type="NCBI Taxonomy" id="2562682"/>
    <lineage>
        <taxon>Bacteria</taxon>
        <taxon>Pseudomonadati</taxon>
        <taxon>Pseudomonadota</taxon>
        <taxon>Gammaproteobacteria</taxon>
        <taxon>Cellvibrionales</taxon>
        <taxon>Halieaceae</taxon>
        <taxon>Mangrovimicrobium</taxon>
    </lineage>
</organism>
<evidence type="ECO:0000256" key="3">
    <source>
        <dbReference type="ARBA" id="ARBA00013194"/>
    </source>
</evidence>
<dbReference type="GO" id="GO:0005737">
    <property type="term" value="C:cytoplasm"/>
    <property type="evidence" value="ECO:0007669"/>
    <property type="project" value="UniProtKB-SubCell"/>
</dbReference>
<evidence type="ECO:0000313" key="15">
    <source>
        <dbReference type="EMBL" id="TGD73651.1"/>
    </source>
</evidence>
<dbReference type="Gene3D" id="1.10.3120.10">
    <property type="entry name" value="Trigger factor, C-terminal domain"/>
    <property type="match status" value="1"/>
</dbReference>
<evidence type="ECO:0000256" key="1">
    <source>
        <dbReference type="ARBA" id="ARBA00000971"/>
    </source>
</evidence>
<evidence type="ECO:0000256" key="7">
    <source>
        <dbReference type="ARBA" id="ARBA00023186"/>
    </source>
</evidence>
<dbReference type="InterPro" id="IPR027304">
    <property type="entry name" value="Trigger_fact/SurA_dom_sf"/>
</dbReference>
<comment type="catalytic activity">
    <reaction evidence="1 11 12">
        <text>[protein]-peptidylproline (omega=180) = [protein]-peptidylproline (omega=0)</text>
        <dbReference type="Rhea" id="RHEA:16237"/>
        <dbReference type="Rhea" id="RHEA-COMP:10747"/>
        <dbReference type="Rhea" id="RHEA-COMP:10748"/>
        <dbReference type="ChEBI" id="CHEBI:83833"/>
        <dbReference type="ChEBI" id="CHEBI:83834"/>
        <dbReference type="EC" id="5.2.1.8"/>
    </reaction>
</comment>
<dbReference type="InterPro" id="IPR008880">
    <property type="entry name" value="Trigger_fac_C"/>
</dbReference>
<sequence>MQVSIETTSGLERRLTVGVPAARVDSEVDERLKKAAKNVRLPGFRPGKVPMKVMRQRYGEGVRQEVLGEVMSQSFQEAVVQEKLRPAGQPSIEPRSLDAGKDLEYIATFEVLPEVEVVDMQGMQVEKPVAEVTDADIDNIIEVFCKQQGTWEEVERAAAEGDKVNIDYAGTRDGEAFDGGSAEGADLELGSGRMIPGFEDGIVGMQVGEEKVLELTFPEEYHAEELRGAAVEFKVKLNSVQALVPAPVDEALFAQYGVEEGGEEQFRKEVSENMSRELKNAVEGKIKQQVMDAVLEAHGGVELPRALVAQEVDALRRQMFQQFGGGVGQNLDLKSLLPDDMFAENAEKRVRLGLVLSELVSKNGIRATADRVRAAVEDLASTYEDPEEVINWYYSNREQLAAVESKVLEDLVVEKLLEGANIVEKECSYQEAITPAGQEDA</sequence>
<feature type="domain" description="PPIase FKBP-type" evidence="14">
    <location>
        <begin position="161"/>
        <end position="241"/>
    </location>
</feature>
<dbReference type="EC" id="5.2.1.8" evidence="3 11"/>
<dbReference type="InterPro" id="IPR001179">
    <property type="entry name" value="PPIase_FKBP_dom"/>
</dbReference>
<keyword evidence="16" id="KW-1185">Reference proteome</keyword>
<keyword evidence="9 11" id="KW-0131">Cell cycle</keyword>
<dbReference type="GO" id="GO:0051083">
    <property type="term" value="P:'de novo' cotranslational protein folding"/>
    <property type="evidence" value="ECO:0007669"/>
    <property type="project" value="TreeGrafter"/>
</dbReference>
<keyword evidence="6 11" id="KW-0697">Rotamase</keyword>
<dbReference type="PANTHER" id="PTHR30560">
    <property type="entry name" value="TRIGGER FACTOR CHAPERONE AND PEPTIDYL-PROLYL CIS/TRANS ISOMERASE"/>
    <property type="match status" value="1"/>
</dbReference>
<dbReference type="GO" id="GO:0051301">
    <property type="term" value="P:cell division"/>
    <property type="evidence" value="ECO:0007669"/>
    <property type="project" value="UniProtKB-KW"/>
</dbReference>
<dbReference type="Proteomes" id="UP000298050">
    <property type="component" value="Unassembled WGS sequence"/>
</dbReference>
<comment type="function">
    <text evidence="11">Involved in protein export. Acts as a chaperone by maintaining the newly synthesized protein in an open conformation. Functions as a peptidyl-prolyl cis-trans isomerase.</text>
</comment>
<dbReference type="InterPro" id="IPR037041">
    <property type="entry name" value="Trigger_fac_C_sf"/>
</dbReference>
<dbReference type="FunFam" id="3.10.50.40:FF:000001">
    <property type="entry name" value="Trigger factor"/>
    <property type="match status" value="1"/>
</dbReference>
<dbReference type="InterPro" id="IPR008881">
    <property type="entry name" value="Trigger_fac_ribosome-bd_bac"/>
</dbReference>
<dbReference type="SUPFAM" id="SSF54534">
    <property type="entry name" value="FKBP-like"/>
    <property type="match status" value="1"/>
</dbReference>
<keyword evidence="7 11" id="KW-0143">Chaperone</keyword>
<dbReference type="GO" id="GO:0043022">
    <property type="term" value="F:ribosome binding"/>
    <property type="evidence" value="ECO:0007669"/>
    <property type="project" value="TreeGrafter"/>
</dbReference>
<evidence type="ECO:0000256" key="5">
    <source>
        <dbReference type="ARBA" id="ARBA00022618"/>
    </source>
</evidence>
<dbReference type="GO" id="GO:0015031">
    <property type="term" value="P:protein transport"/>
    <property type="evidence" value="ECO:0007669"/>
    <property type="project" value="UniProtKB-UniRule"/>
</dbReference>
<evidence type="ECO:0000256" key="9">
    <source>
        <dbReference type="ARBA" id="ARBA00023306"/>
    </source>
</evidence>
<dbReference type="Gene3D" id="3.30.70.1050">
    <property type="entry name" value="Trigger factor ribosome-binding domain"/>
    <property type="match status" value="1"/>
</dbReference>
<reference evidence="15 16" key="1">
    <citation type="submission" date="2019-04" db="EMBL/GenBank/DDBJ databases">
        <title>Taxonomy of novel Haliea sp. from mangrove soil of West Coast of India.</title>
        <authorList>
            <person name="Verma A."/>
            <person name="Kumar P."/>
            <person name="Krishnamurthi S."/>
        </authorList>
    </citation>
    <scope>NUCLEOTIDE SEQUENCE [LARGE SCALE GENOMIC DNA]</scope>
    <source>
        <strain evidence="15 16">SAOS-164</strain>
    </source>
</reference>
<dbReference type="OrthoDB" id="9767721at2"/>
<evidence type="ECO:0000256" key="6">
    <source>
        <dbReference type="ARBA" id="ARBA00023110"/>
    </source>
</evidence>
<evidence type="ECO:0000256" key="11">
    <source>
        <dbReference type="HAMAP-Rule" id="MF_00303"/>
    </source>
</evidence>
<dbReference type="PIRSF" id="PIRSF003095">
    <property type="entry name" value="Trigger_factor"/>
    <property type="match status" value="1"/>
</dbReference>
<dbReference type="GO" id="GO:0043335">
    <property type="term" value="P:protein unfolding"/>
    <property type="evidence" value="ECO:0007669"/>
    <property type="project" value="TreeGrafter"/>
</dbReference>
<evidence type="ECO:0000313" key="16">
    <source>
        <dbReference type="Proteomes" id="UP000298050"/>
    </source>
</evidence>
<evidence type="ECO:0000256" key="13">
    <source>
        <dbReference type="RuleBase" id="RU003914"/>
    </source>
</evidence>
<dbReference type="Pfam" id="PF05698">
    <property type="entry name" value="Trigger_C"/>
    <property type="match status" value="1"/>
</dbReference>
<comment type="similarity">
    <text evidence="2 11 13">Belongs to the FKBP-type PPIase family. Tig subfamily.</text>
</comment>
<dbReference type="InterPro" id="IPR046357">
    <property type="entry name" value="PPIase_dom_sf"/>
</dbReference>
<name>A0A4Z0M2D3_9GAMM</name>
<evidence type="ECO:0000256" key="4">
    <source>
        <dbReference type="ARBA" id="ARBA00016902"/>
    </source>
</evidence>
<keyword evidence="8 11" id="KW-0413">Isomerase</keyword>
<evidence type="ECO:0000259" key="14">
    <source>
        <dbReference type="PROSITE" id="PS50059"/>
    </source>
</evidence>
<dbReference type="SUPFAM" id="SSF109998">
    <property type="entry name" value="Triger factor/SurA peptide-binding domain-like"/>
    <property type="match status" value="1"/>
</dbReference>
<dbReference type="EMBL" id="SRLE01000007">
    <property type="protein sequence ID" value="TGD73651.1"/>
    <property type="molecule type" value="Genomic_DNA"/>
</dbReference>
<dbReference type="Pfam" id="PF05697">
    <property type="entry name" value="Trigger_N"/>
    <property type="match status" value="1"/>
</dbReference>
<dbReference type="InterPro" id="IPR005215">
    <property type="entry name" value="Trig_fac"/>
</dbReference>
<comment type="subcellular location">
    <subcellularLocation>
        <location evidence="11">Cytoplasm</location>
    </subcellularLocation>
    <text evidence="11">About half TF is bound to the ribosome near the polypeptide exit tunnel while the other half is free in the cytoplasm.</text>
</comment>
<evidence type="ECO:0000256" key="12">
    <source>
        <dbReference type="PROSITE-ProRule" id="PRU00277"/>
    </source>
</evidence>
<accession>A0A4Z0M2D3</accession>
<dbReference type="SUPFAM" id="SSF102735">
    <property type="entry name" value="Trigger factor ribosome-binding domain"/>
    <property type="match status" value="1"/>
</dbReference>
<keyword evidence="11" id="KW-0963">Cytoplasm</keyword>
<comment type="caution">
    <text evidence="15">The sequence shown here is derived from an EMBL/GenBank/DDBJ whole genome shotgun (WGS) entry which is preliminary data.</text>
</comment>
<dbReference type="RefSeq" id="WP_135444009.1">
    <property type="nucleotide sequence ID" value="NZ_SRLE01000007.1"/>
</dbReference>
<proteinExistence type="inferred from homology"/>